<evidence type="ECO:0000313" key="2">
    <source>
        <dbReference type="Proteomes" id="UP000765509"/>
    </source>
</evidence>
<reference evidence="1" key="1">
    <citation type="submission" date="2021-03" db="EMBL/GenBank/DDBJ databases">
        <title>Draft genome sequence of rust myrtle Austropuccinia psidii MF-1, a brazilian biotype.</title>
        <authorList>
            <person name="Quecine M.C."/>
            <person name="Pachon D.M.R."/>
            <person name="Bonatelli M.L."/>
            <person name="Correr F.H."/>
            <person name="Franceschini L.M."/>
            <person name="Leite T.F."/>
            <person name="Margarido G.R.A."/>
            <person name="Almeida C.A."/>
            <person name="Ferrarezi J.A."/>
            <person name="Labate C.A."/>
        </authorList>
    </citation>
    <scope>NUCLEOTIDE SEQUENCE</scope>
    <source>
        <strain evidence="1">MF-1</strain>
    </source>
</reference>
<keyword evidence="2" id="KW-1185">Reference proteome</keyword>
<evidence type="ECO:0000313" key="1">
    <source>
        <dbReference type="EMBL" id="MBW0513830.1"/>
    </source>
</evidence>
<comment type="caution">
    <text evidence="1">The sequence shown here is derived from an EMBL/GenBank/DDBJ whole genome shotgun (WGS) entry which is preliminary data.</text>
</comment>
<protein>
    <submittedName>
        <fullName evidence="1">Uncharacterized protein</fullName>
    </submittedName>
</protein>
<dbReference type="AlphaFoldDB" id="A0A9Q3E721"/>
<organism evidence="1 2">
    <name type="scientific">Austropuccinia psidii MF-1</name>
    <dbReference type="NCBI Taxonomy" id="1389203"/>
    <lineage>
        <taxon>Eukaryota</taxon>
        <taxon>Fungi</taxon>
        <taxon>Dikarya</taxon>
        <taxon>Basidiomycota</taxon>
        <taxon>Pucciniomycotina</taxon>
        <taxon>Pucciniomycetes</taxon>
        <taxon>Pucciniales</taxon>
        <taxon>Sphaerophragmiaceae</taxon>
        <taxon>Austropuccinia</taxon>
    </lineage>
</organism>
<accession>A0A9Q3E721</accession>
<gene>
    <name evidence="1" type="ORF">O181_053545</name>
</gene>
<proteinExistence type="predicted"/>
<sequence length="109" mass="12604">MEDLSILSINEQLRILKDHVLETINNTNQFPTHLAKSDSERQKLKDEIIENVEKIHKNYETHIPGHSKPFTEEKHSVKGILTPVFGENPICEKDIPKLEEWQTFSGEGE</sequence>
<dbReference type="EMBL" id="AVOT02023653">
    <property type="protein sequence ID" value="MBW0513830.1"/>
    <property type="molecule type" value="Genomic_DNA"/>
</dbReference>
<name>A0A9Q3E721_9BASI</name>
<dbReference type="Proteomes" id="UP000765509">
    <property type="component" value="Unassembled WGS sequence"/>
</dbReference>